<dbReference type="AlphaFoldDB" id="A0A5B7CP91"/>
<organism evidence="1 2">
    <name type="scientific">Portunus trituberculatus</name>
    <name type="common">Swimming crab</name>
    <name type="synonym">Neptunus trituberculatus</name>
    <dbReference type="NCBI Taxonomy" id="210409"/>
    <lineage>
        <taxon>Eukaryota</taxon>
        <taxon>Metazoa</taxon>
        <taxon>Ecdysozoa</taxon>
        <taxon>Arthropoda</taxon>
        <taxon>Crustacea</taxon>
        <taxon>Multicrustacea</taxon>
        <taxon>Malacostraca</taxon>
        <taxon>Eumalacostraca</taxon>
        <taxon>Eucarida</taxon>
        <taxon>Decapoda</taxon>
        <taxon>Pleocyemata</taxon>
        <taxon>Brachyura</taxon>
        <taxon>Eubrachyura</taxon>
        <taxon>Portunoidea</taxon>
        <taxon>Portunidae</taxon>
        <taxon>Portuninae</taxon>
        <taxon>Portunus</taxon>
    </lineage>
</organism>
<protein>
    <submittedName>
        <fullName evidence="1">Uncharacterized protein</fullName>
    </submittedName>
</protein>
<comment type="caution">
    <text evidence="1">The sequence shown here is derived from an EMBL/GenBank/DDBJ whole genome shotgun (WGS) entry which is preliminary data.</text>
</comment>
<dbReference type="Proteomes" id="UP000324222">
    <property type="component" value="Unassembled WGS sequence"/>
</dbReference>
<dbReference type="EMBL" id="VSRR010000138">
    <property type="protein sequence ID" value="MPC10968.1"/>
    <property type="molecule type" value="Genomic_DNA"/>
</dbReference>
<reference evidence="1 2" key="1">
    <citation type="submission" date="2019-05" db="EMBL/GenBank/DDBJ databases">
        <title>Another draft genome of Portunus trituberculatus and its Hox gene families provides insights of decapod evolution.</title>
        <authorList>
            <person name="Jeong J.-H."/>
            <person name="Song I."/>
            <person name="Kim S."/>
            <person name="Choi T."/>
            <person name="Kim D."/>
            <person name="Ryu S."/>
            <person name="Kim W."/>
        </authorList>
    </citation>
    <scope>NUCLEOTIDE SEQUENCE [LARGE SCALE GENOMIC DNA]</scope>
    <source>
        <tissue evidence="1">Muscle</tissue>
    </source>
</reference>
<proteinExistence type="predicted"/>
<name>A0A5B7CP91_PORTR</name>
<evidence type="ECO:0000313" key="2">
    <source>
        <dbReference type="Proteomes" id="UP000324222"/>
    </source>
</evidence>
<accession>A0A5B7CP91</accession>
<gene>
    <name evidence="1" type="ORF">E2C01_003614</name>
</gene>
<keyword evidence="2" id="KW-1185">Reference proteome</keyword>
<evidence type="ECO:0000313" key="1">
    <source>
        <dbReference type="EMBL" id="MPC10968.1"/>
    </source>
</evidence>
<sequence length="138" mass="15945">MSDFRTRFYEFSFLPVLPPPPSPCSLQYYQPITASSRARKTRQPPNYFVVSLRANPSRYYTSYCRCCPCRSPCYRRCCCCFGTGWLGMVDVHMLEVECGETGQMLLVLQEVMRVVIQPQRDMTIIKTAMSVMNIRQGV</sequence>